<organism evidence="2 3">
    <name type="scientific">Pseudoduganella lutea</name>
    <dbReference type="NCBI Taxonomy" id="321985"/>
    <lineage>
        <taxon>Bacteria</taxon>
        <taxon>Pseudomonadati</taxon>
        <taxon>Pseudomonadota</taxon>
        <taxon>Betaproteobacteria</taxon>
        <taxon>Burkholderiales</taxon>
        <taxon>Oxalobacteraceae</taxon>
        <taxon>Telluria group</taxon>
        <taxon>Pseudoduganella</taxon>
    </lineage>
</organism>
<dbReference type="Proteomes" id="UP000290637">
    <property type="component" value="Chromosome"/>
</dbReference>
<accession>A0A4P6KTR4</accession>
<evidence type="ECO:0000313" key="3">
    <source>
        <dbReference type="Proteomes" id="UP000290637"/>
    </source>
</evidence>
<reference evidence="2 3" key="1">
    <citation type="submission" date="2019-02" db="EMBL/GenBank/DDBJ databases">
        <title>Draft Genome Sequences of Six Type Strains of the Genus Massilia.</title>
        <authorList>
            <person name="Miess H."/>
            <person name="Frediansyhah A."/>
            <person name="Gross H."/>
        </authorList>
    </citation>
    <scope>NUCLEOTIDE SEQUENCE [LARGE SCALE GENOMIC DNA]</scope>
    <source>
        <strain evidence="2 3">DSM 17473</strain>
    </source>
</reference>
<protein>
    <submittedName>
        <fullName evidence="2">Uncharacterized protein</fullName>
    </submittedName>
</protein>
<proteinExistence type="predicted"/>
<feature type="compositionally biased region" description="Polar residues" evidence="1">
    <location>
        <begin position="47"/>
        <end position="61"/>
    </location>
</feature>
<feature type="region of interest" description="Disordered" evidence="1">
    <location>
        <begin position="30"/>
        <end position="61"/>
    </location>
</feature>
<keyword evidence="3" id="KW-1185">Reference proteome</keyword>
<evidence type="ECO:0000256" key="1">
    <source>
        <dbReference type="SAM" id="MobiDB-lite"/>
    </source>
</evidence>
<dbReference type="AlphaFoldDB" id="A0A4P6KTR4"/>
<dbReference type="EMBL" id="CP035913">
    <property type="protein sequence ID" value="QBE62300.1"/>
    <property type="molecule type" value="Genomic_DNA"/>
</dbReference>
<evidence type="ECO:0000313" key="2">
    <source>
        <dbReference type="EMBL" id="QBE62300.1"/>
    </source>
</evidence>
<dbReference type="KEGG" id="plue:EWM63_04290"/>
<gene>
    <name evidence="2" type="ORF">EWM63_04290</name>
</gene>
<sequence>MLAFDRVDGLAWKQSDLGIDGVVLHRAGMGRIDGEGDQDPPGGWQPFSLQSDTGFTIGNDT</sequence>
<dbReference type="RefSeq" id="WP_130185436.1">
    <property type="nucleotide sequence ID" value="NZ_CP035913.1"/>
</dbReference>
<name>A0A4P6KTR4_9BURK</name>
<dbReference type="OrthoDB" id="659938at2"/>